<dbReference type="Proteomes" id="UP000254701">
    <property type="component" value="Unassembled WGS sequence"/>
</dbReference>
<dbReference type="PROSITE" id="PS50943">
    <property type="entry name" value="HTH_CROC1"/>
    <property type="match status" value="1"/>
</dbReference>
<name>A0A381IMD7_AMIAI</name>
<dbReference type="CDD" id="cd00093">
    <property type="entry name" value="HTH_XRE"/>
    <property type="match status" value="1"/>
</dbReference>
<dbReference type="EMBL" id="UFSM01000003">
    <property type="protein sequence ID" value="SUY29232.1"/>
    <property type="molecule type" value="Genomic_DNA"/>
</dbReference>
<dbReference type="InterPro" id="IPR001387">
    <property type="entry name" value="Cro/C1-type_HTH"/>
</dbReference>
<evidence type="ECO:0000313" key="2">
    <source>
        <dbReference type="EMBL" id="SUY29232.1"/>
    </source>
</evidence>
<organism evidence="2 3">
    <name type="scientific">Aminobacter aminovorans</name>
    <name type="common">Chelatobacter heintzii</name>
    <dbReference type="NCBI Taxonomy" id="83263"/>
    <lineage>
        <taxon>Bacteria</taxon>
        <taxon>Pseudomonadati</taxon>
        <taxon>Pseudomonadota</taxon>
        <taxon>Alphaproteobacteria</taxon>
        <taxon>Hyphomicrobiales</taxon>
        <taxon>Phyllobacteriaceae</taxon>
        <taxon>Aminobacter</taxon>
    </lineage>
</organism>
<dbReference type="AlphaFoldDB" id="A0A381IMD7"/>
<reference evidence="2 3" key="1">
    <citation type="submission" date="2018-06" db="EMBL/GenBank/DDBJ databases">
        <authorList>
            <consortium name="Pathogen Informatics"/>
            <person name="Doyle S."/>
        </authorList>
    </citation>
    <scope>NUCLEOTIDE SEQUENCE [LARGE SCALE GENOMIC DNA]</scope>
    <source>
        <strain evidence="2 3">NCTC10684</strain>
    </source>
</reference>
<evidence type="ECO:0000259" key="1">
    <source>
        <dbReference type="PROSITE" id="PS50943"/>
    </source>
</evidence>
<feature type="domain" description="HTH cro/C1-type" evidence="1">
    <location>
        <begin position="2"/>
        <end position="49"/>
    </location>
</feature>
<accession>A0A381IMD7</accession>
<dbReference type="SUPFAM" id="SSF47413">
    <property type="entry name" value="lambda repressor-like DNA-binding domains"/>
    <property type="match status" value="1"/>
</dbReference>
<proteinExistence type="predicted"/>
<dbReference type="Gene3D" id="1.10.260.40">
    <property type="entry name" value="lambda repressor-like DNA-binding domains"/>
    <property type="match status" value="1"/>
</dbReference>
<protein>
    <submittedName>
        <fullName evidence="2">Transcriptional regulator, y4mF family</fullName>
    </submittedName>
</protein>
<dbReference type="OrthoDB" id="4419620at2"/>
<dbReference type="GO" id="GO:0003677">
    <property type="term" value="F:DNA binding"/>
    <property type="evidence" value="ECO:0007669"/>
    <property type="project" value="InterPro"/>
</dbReference>
<gene>
    <name evidence="2" type="ORF">NCTC10684_05464</name>
</gene>
<evidence type="ECO:0000313" key="3">
    <source>
        <dbReference type="Proteomes" id="UP000254701"/>
    </source>
</evidence>
<dbReference type="Pfam" id="PF01381">
    <property type="entry name" value="HTH_3"/>
    <property type="match status" value="1"/>
</dbReference>
<sequence>MLGWSQAELAAAAAVSKTTVVDFERGTRTPHRNNLAAIHRALELAGIEFIPENGGGAGVRFARPTTNT</sequence>
<dbReference type="InterPro" id="IPR010982">
    <property type="entry name" value="Lambda_DNA-bd_dom_sf"/>
</dbReference>